<dbReference type="InterPro" id="IPR017907">
    <property type="entry name" value="Znf_RING_CS"/>
</dbReference>
<evidence type="ECO:0000259" key="5">
    <source>
        <dbReference type="PROSITE" id="PS50089"/>
    </source>
</evidence>
<dbReference type="PROSITE" id="PS50089">
    <property type="entry name" value="ZF_RING_2"/>
    <property type="match status" value="2"/>
</dbReference>
<dbReference type="InterPro" id="IPR015947">
    <property type="entry name" value="PUA-like_sf"/>
</dbReference>
<dbReference type="Gene3D" id="2.30.130.40">
    <property type="entry name" value="LON domain-like"/>
    <property type="match status" value="1"/>
</dbReference>
<dbReference type="PROSITE" id="PS00518">
    <property type="entry name" value="ZF_RING_1"/>
    <property type="match status" value="2"/>
</dbReference>
<dbReference type="InterPro" id="IPR013083">
    <property type="entry name" value="Znf_RING/FYVE/PHD"/>
</dbReference>
<dbReference type="GO" id="GO:0008270">
    <property type="term" value="F:zinc ion binding"/>
    <property type="evidence" value="ECO:0007669"/>
    <property type="project" value="UniProtKB-KW"/>
</dbReference>
<protein>
    <submittedName>
        <fullName evidence="7">PUA-like domain-containing protein</fullName>
    </submittedName>
</protein>
<evidence type="ECO:0000313" key="7">
    <source>
        <dbReference type="EMBL" id="ORY02959.1"/>
    </source>
</evidence>
<evidence type="ECO:0000259" key="6">
    <source>
        <dbReference type="PROSITE" id="PS51787"/>
    </source>
</evidence>
<gene>
    <name evidence="7" type="ORF">BCR34DRAFT_627449</name>
</gene>
<feature type="domain" description="RING-type" evidence="5">
    <location>
        <begin position="30"/>
        <end position="78"/>
    </location>
</feature>
<sequence length="534" mass="60954">MVPNGSLSEKDPVALNPHLDARQLVRLVQCLRCSKPFTAPVTLLCGHTLCRTCLPEPRARANISYPNTADRQLGITCPFPTCQIEHPTGECSVDVTLTKLLDLVRVEMRRALSVEKTPLILQTTRPWSENSPFQEKPEAQDMGPKFTINGGRLAATFLLAEQGQLHHSWEVVYHSEASEEYEQLDVVLFERLREVAHKELDCQVCYNIMLDPTTTCCGHTFCRRCLVRVMDHSNLCPVCRRDFHVPTSFQNQHSNSRLLALLDGLCPDLVAARVTAVSLEEQPGEAMLDTPIFLCTLSLPTMPTFLHVFEPRYRLMMRRCVEGNKRFGMLMYNRSSSPQGELGSVRFMEYGTLLEIINYEPLPDGRSFVETRGISRFRVRDHGMLDGYNVGRVERVEDVSLVEEERLEAAETTEARQCAVLLRQSDPEAMLPPEVQLNMMSTQQLLDRCLQFVERMRARSAQWLSRRIVQVYGGPPNDPALFPYWFACVLPIAEEEKYLLLKTTRVRERLKMVNRWIARIEGQRWPSGGSCLLL</sequence>
<keyword evidence="2 4" id="KW-0863">Zinc-finger</keyword>
<dbReference type="InterPro" id="IPR046336">
    <property type="entry name" value="Lon_prtase_N_sf"/>
</dbReference>
<dbReference type="PROSITE" id="PS51787">
    <property type="entry name" value="LON_N"/>
    <property type="match status" value="1"/>
</dbReference>
<keyword evidence="3" id="KW-0862">Zinc</keyword>
<evidence type="ECO:0000256" key="2">
    <source>
        <dbReference type="ARBA" id="ARBA00022771"/>
    </source>
</evidence>
<evidence type="ECO:0000256" key="3">
    <source>
        <dbReference type="ARBA" id="ARBA00022833"/>
    </source>
</evidence>
<dbReference type="EMBL" id="MCFA01000152">
    <property type="protein sequence ID" value="ORY02959.1"/>
    <property type="molecule type" value="Genomic_DNA"/>
</dbReference>
<evidence type="ECO:0000313" key="8">
    <source>
        <dbReference type="Proteomes" id="UP000193144"/>
    </source>
</evidence>
<dbReference type="InterPro" id="IPR001841">
    <property type="entry name" value="Znf_RING"/>
</dbReference>
<dbReference type="AlphaFoldDB" id="A0A1Y1YYB8"/>
<dbReference type="Gene3D" id="1.20.58.1480">
    <property type="match status" value="1"/>
</dbReference>
<dbReference type="PANTHER" id="PTHR23327">
    <property type="entry name" value="RING FINGER PROTEIN 127"/>
    <property type="match status" value="1"/>
</dbReference>
<dbReference type="Pfam" id="PF02190">
    <property type="entry name" value="LON_substr_bdg"/>
    <property type="match status" value="1"/>
</dbReference>
<dbReference type="SMART" id="SM00464">
    <property type="entry name" value="LON"/>
    <property type="match status" value="1"/>
</dbReference>
<dbReference type="OrthoDB" id="264917at2759"/>
<dbReference type="Pfam" id="PF13445">
    <property type="entry name" value="zf-RING_UBOX"/>
    <property type="match status" value="1"/>
</dbReference>
<dbReference type="PANTHER" id="PTHR23327:SF42">
    <property type="entry name" value="LON PEPTIDASE N-TERMINAL DOMAIN AND RING FINGER PROTEIN C14F5.10C"/>
    <property type="match status" value="1"/>
</dbReference>
<dbReference type="InterPro" id="IPR027370">
    <property type="entry name" value="Znf-RING_euk"/>
</dbReference>
<dbReference type="InterPro" id="IPR003111">
    <property type="entry name" value="Lon_prtase_N"/>
</dbReference>
<name>A0A1Y1YYB8_9PLEO</name>
<organism evidence="7 8">
    <name type="scientific">Clohesyomyces aquaticus</name>
    <dbReference type="NCBI Taxonomy" id="1231657"/>
    <lineage>
        <taxon>Eukaryota</taxon>
        <taxon>Fungi</taxon>
        <taxon>Dikarya</taxon>
        <taxon>Ascomycota</taxon>
        <taxon>Pezizomycotina</taxon>
        <taxon>Dothideomycetes</taxon>
        <taxon>Pleosporomycetidae</taxon>
        <taxon>Pleosporales</taxon>
        <taxon>Lindgomycetaceae</taxon>
        <taxon>Clohesyomyces</taxon>
    </lineage>
</organism>
<keyword evidence="8" id="KW-1185">Reference proteome</keyword>
<evidence type="ECO:0000256" key="4">
    <source>
        <dbReference type="PROSITE-ProRule" id="PRU00175"/>
    </source>
</evidence>
<keyword evidence="1" id="KW-0479">Metal-binding</keyword>
<dbReference type="SUPFAM" id="SSF57850">
    <property type="entry name" value="RING/U-box"/>
    <property type="match status" value="2"/>
</dbReference>
<feature type="domain" description="Lon N-terminal" evidence="6">
    <location>
        <begin position="282"/>
        <end position="521"/>
    </location>
</feature>
<dbReference type="SUPFAM" id="SSF88697">
    <property type="entry name" value="PUA domain-like"/>
    <property type="match status" value="1"/>
</dbReference>
<dbReference type="STRING" id="1231657.A0A1Y1YYB8"/>
<dbReference type="SMART" id="SM00184">
    <property type="entry name" value="RING"/>
    <property type="match status" value="2"/>
</dbReference>
<reference evidence="7 8" key="1">
    <citation type="submission" date="2016-07" db="EMBL/GenBank/DDBJ databases">
        <title>Pervasive Adenine N6-methylation of Active Genes in Fungi.</title>
        <authorList>
            <consortium name="DOE Joint Genome Institute"/>
            <person name="Mondo S.J."/>
            <person name="Dannebaum R.O."/>
            <person name="Kuo R.C."/>
            <person name="Labutti K."/>
            <person name="Haridas S."/>
            <person name="Kuo A."/>
            <person name="Salamov A."/>
            <person name="Ahrendt S.R."/>
            <person name="Lipzen A."/>
            <person name="Sullivan W."/>
            <person name="Andreopoulos W.B."/>
            <person name="Clum A."/>
            <person name="Lindquist E."/>
            <person name="Daum C."/>
            <person name="Ramamoorthy G.K."/>
            <person name="Gryganskyi A."/>
            <person name="Culley D."/>
            <person name="Magnuson J.K."/>
            <person name="James T.Y."/>
            <person name="O'Malley M.A."/>
            <person name="Stajich J.E."/>
            <person name="Spatafora J.W."/>
            <person name="Visel A."/>
            <person name="Grigoriev I.V."/>
        </authorList>
    </citation>
    <scope>NUCLEOTIDE SEQUENCE [LARGE SCALE GENOMIC DNA]</scope>
    <source>
        <strain evidence="7 8">CBS 115471</strain>
    </source>
</reference>
<dbReference type="Proteomes" id="UP000193144">
    <property type="component" value="Unassembled WGS sequence"/>
</dbReference>
<evidence type="ECO:0000256" key="1">
    <source>
        <dbReference type="ARBA" id="ARBA00022723"/>
    </source>
</evidence>
<comment type="caution">
    <text evidence="7">The sequence shown here is derived from an EMBL/GenBank/DDBJ whole genome shotgun (WGS) entry which is preliminary data.</text>
</comment>
<dbReference type="GO" id="GO:0061630">
    <property type="term" value="F:ubiquitin protein ligase activity"/>
    <property type="evidence" value="ECO:0007669"/>
    <property type="project" value="TreeGrafter"/>
</dbReference>
<dbReference type="Gene3D" id="3.30.40.10">
    <property type="entry name" value="Zinc/RING finger domain, C3HC4 (zinc finger)"/>
    <property type="match status" value="2"/>
</dbReference>
<feature type="domain" description="RING-type" evidence="5">
    <location>
        <begin position="202"/>
        <end position="240"/>
    </location>
</feature>
<accession>A0A1Y1YYB8</accession>
<dbReference type="Pfam" id="PF13923">
    <property type="entry name" value="zf-C3HC4_2"/>
    <property type="match status" value="1"/>
</dbReference>
<proteinExistence type="predicted"/>